<accession>A0A0F0L8K4</accession>
<dbReference type="SUPFAM" id="SSF54975">
    <property type="entry name" value="Acylphosphatase/BLUF domain-like"/>
    <property type="match status" value="1"/>
</dbReference>
<organism evidence="2 3">
    <name type="scientific">Microbacterium oxydans</name>
    <dbReference type="NCBI Taxonomy" id="82380"/>
    <lineage>
        <taxon>Bacteria</taxon>
        <taxon>Bacillati</taxon>
        <taxon>Actinomycetota</taxon>
        <taxon>Actinomycetes</taxon>
        <taxon>Micrococcales</taxon>
        <taxon>Microbacteriaceae</taxon>
        <taxon>Microbacterium</taxon>
    </lineage>
</organism>
<gene>
    <name evidence="2" type="primary">ycgF</name>
    <name evidence="2" type="ORF">RS83_02931</name>
</gene>
<dbReference type="Pfam" id="PF04940">
    <property type="entry name" value="BLUF"/>
    <property type="match status" value="1"/>
</dbReference>
<dbReference type="AlphaFoldDB" id="A0A0F0L8K4"/>
<dbReference type="InterPro" id="IPR036046">
    <property type="entry name" value="Acylphosphatase-like_dom_sf"/>
</dbReference>
<dbReference type="PATRIC" id="fig|82380.11.peg.2967"/>
<dbReference type="EMBL" id="JYIW01000026">
    <property type="protein sequence ID" value="KJL27871.1"/>
    <property type="molecule type" value="Genomic_DNA"/>
</dbReference>
<reference evidence="2 3" key="1">
    <citation type="submission" date="2015-02" db="EMBL/GenBank/DDBJ databases">
        <title>Draft genome sequences of ten Microbacterium spp. with emphasis on heavy metal contaminated environments.</title>
        <authorList>
            <person name="Corretto E."/>
        </authorList>
    </citation>
    <scope>NUCLEOTIDE SEQUENCE [LARGE SCALE GENOMIC DNA]</scope>
    <source>
        <strain evidence="2 3">BEL4b</strain>
    </source>
</reference>
<sequence length="152" mass="17094">MTAENDQLTSLVYTSTASAPFRETALAHLLEESRERNIAQGITGLLLYRDERFIQVLEGPARAVRRLAATIRSDQRHHGMRVLLEEPLDVRRFADWTMGYRTLQSVEAPAGFRDSFADLEAGDTDARALRALRELTVWFRVRSGVLAPASHG</sequence>
<dbReference type="OrthoDB" id="196105at2"/>
<dbReference type="Gene3D" id="3.30.70.100">
    <property type="match status" value="1"/>
</dbReference>
<evidence type="ECO:0000259" key="1">
    <source>
        <dbReference type="PROSITE" id="PS50925"/>
    </source>
</evidence>
<dbReference type="InterPro" id="IPR007024">
    <property type="entry name" value="BLUF_domain"/>
</dbReference>
<dbReference type="PROSITE" id="PS50925">
    <property type="entry name" value="BLUF"/>
    <property type="match status" value="1"/>
</dbReference>
<dbReference type="GO" id="GO:0009882">
    <property type="term" value="F:blue light photoreceptor activity"/>
    <property type="evidence" value="ECO:0007669"/>
    <property type="project" value="InterPro"/>
</dbReference>
<feature type="domain" description="BLUF" evidence="1">
    <location>
        <begin position="8"/>
        <end position="99"/>
    </location>
</feature>
<comment type="caution">
    <text evidence="2">The sequence shown here is derived from an EMBL/GenBank/DDBJ whole genome shotgun (WGS) entry which is preliminary data.</text>
</comment>
<evidence type="ECO:0000313" key="3">
    <source>
        <dbReference type="Proteomes" id="UP000033640"/>
    </source>
</evidence>
<dbReference type="RefSeq" id="WP_045280220.1">
    <property type="nucleotide sequence ID" value="NZ_JYIW01000026.1"/>
</dbReference>
<evidence type="ECO:0000313" key="2">
    <source>
        <dbReference type="EMBL" id="KJL27871.1"/>
    </source>
</evidence>
<name>A0A0F0L8K4_9MICO</name>
<proteinExistence type="predicted"/>
<dbReference type="SMART" id="SM01034">
    <property type="entry name" value="BLUF"/>
    <property type="match status" value="1"/>
</dbReference>
<dbReference type="Proteomes" id="UP000033640">
    <property type="component" value="Unassembled WGS sequence"/>
</dbReference>
<protein>
    <submittedName>
        <fullName evidence="2">Blue light-and temperature-regulated antirepressor YcgF</fullName>
    </submittedName>
</protein>
<dbReference type="GO" id="GO:0071949">
    <property type="term" value="F:FAD binding"/>
    <property type="evidence" value="ECO:0007669"/>
    <property type="project" value="InterPro"/>
</dbReference>